<accession>A0A816BW66</accession>
<organism evidence="1 3">
    <name type="scientific">Rotaria magnacalcarata</name>
    <dbReference type="NCBI Taxonomy" id="392030"/>
    <lineage>
        <taxon>Eukaryota</taxon>
        <taxon>Metazoa</taxon>
        <taxon>Spiralia</taxon>
        <taxon>Gnathifera</taxon>
        <taxon>Rotifera</taxon>
        <taxon>Eurotatoria</taxon>
        <taxon>Bdelloidea</taxon>
        <taxon>Philodinida</taxon>
        <taxon>Philodinidae</taxon>
        <taxon>Rotaria</taxon>
    </lineage>
</organism>
<sequence length="730" mass="86810">MNDDMIENQHQTESKFNNNILNIICTLQEYYPSESLIILQAFLHLINKQEYSNDFILYELNLLKRLSLSSSVSYIPSLFDLLQQFIPASELILSFNAIRQSIVESFINQFRKDTQKQKWGGNGDKIESLGCLLEQSLKLYASNEPLIKNSNHIWHSIVLNLFEPLIDELNEYLKSKLDKQQHQYLSLSHLVKSLAKLCEQLSKIDEKKNCMIITEYFSGIILAGLHQRIDLILNKKMFDHFDSFDKLEQYKCPIRNSMFFVHPEIKKLIIFFDDTKISKNSSNLIKKCNETFEQLLDKASQKCNETFEQLLDKASQIFHCYPSSVSLEHCVCIISSLSSIEILFHYDQFQYFLYHFCQFMLTYWQINLLHDCDANNWLNTKAYLENERYSVYIDTLFHHFNRLHLYLKRYCPNLLSIIIPYLLLELMNFIYQRYASIKISYARQNQYKNDLLAFLVHSSQYAHYFINNKNSIQECLLFNFDNTESKFIEHGNRILAAIVLVTCPCDVMYEQLQSIVHRPAKLLSKLNWLAIIRPDWFDVDYQMRSQVQTFLTLGNIVSTQQNSFPIDKLVTFVIENFELDTYGSDMAHMIMENERWDLIHLFAKYEHDWSFFNNQSGKLPRWLSTFMEYSEEYFTKCCSICANEKDIEWRLKIQQKIGSEQRYDEKLNYLKSLQHYIANIPFYLYHLLCAIIQYQPQLNKRLIFARLLYNYMIDHTINRANVYYSFLTGK</sequence>
<dbReference type="Pfam" id="PF14906">
    <property type="entry name" value="DUF4495"/>
    <property type="match status" value="1"/>
</dbReference>
<dbReference type="AlphaFoldDB" id="A0A816BW66"/>
<proteinExistence type="predicted"/>
<gene>
    <name evidence="1" type="ORF">KQP761_LOCUS23775</name>
    <name evidence="2" type="ORF">MBJ925_LOCUS21065</name>
</gene>
<comment type="caution">
    <text evidence="1">The sequence shown here is derived from an EMBL/GenBank/DDBJ whole genome shotgun (WGS) entry which is preliminary data.</text>
</comment>
<reference evidence="1" key="1">
    <citation type="submission" date="2021-02" db="EMBL/GenBank/DDBJ databases">
        <authorList>
            <person name="Nowell W R."/>
        </authorList>
    </citation>
    <scope>NUCLEOTIDE SEQUENCE</scope>
</reference>
<evidence type="ECO:0000313" key="1">
    <source>
        <dbReference type="EMBL" id="CAF1614247.1"/>
    </source>
</evidence>
<dbReference type="Proteomes" id="UP000663834">
    <property type="component" value="Unassembled WGS sequence"/>
</dbReference>
<protein>
    <submittedName>
        <fullName evidence="1">Uncharacterized protein</fullName>
    </submittedName>
</protein>
<name>A0A816BW66_9BILA</name>
<dbReference type="InterPro" id="IPR027993">
    <property type="entry name" value="DUF4495"/>
</dbReference>
<evidence type="ECO:0000313" key="3">
    <source>
        <dbReference type="Proteomes" id="UP000663834"/>
    </source>
</evidence>
<dbReference type="OrthoDB" id="10007406at2759"/>
<dbReference type="Proteomes" id="UP000663824">
    <property type="component" value="Unassembled WGS sequence"/>
</dbReference>
<evidence type="ECO:0000313" key="2">
    <source>
        <dbReference type="EMBL" id="CAF2093732.1"/>
    </source>
</evidence>
<dbReference type="EMBL" id="CAJNOW010012790">
    <property type="protein sequence ID" value="CAF1614247.1"/>
    <property type="molecule type" value="Genomic_DNA"/>
</dbReference>
<dbReference type="EMBL" id="CAJNRE010010593">
    <property type="protein sequence ID" value="CAF2093732.1"/>
    <property type="molecule type" value="Genomic_DNA"/>
</dbReference>